<evidence type="ECO:0000313" key="1">
    <source>
        <dbReference type="EMBL" id="KAK7484312.1"/>
    </source>
</evidence>
<evidence type="ECO:0000313" key="2">
    <source>
        <dbReference type="Proteomes" id="UP001519460"/>
    </source>
</evidence>
<gene>
    <name evidence="1" type="ORF">BaRGS_00024437</name>
</gene>
<name>A0ABD0KB66_9CAEN</name>
<comment type="caution">
    <text evidence="1">The sequence shown here is derived from an EMBL/GenBank/DDBJ whole genome shotgun (WGS) entry which is preliminary data.</text>
</comment>
<protein>
    <submittedName>
        <fullName evidence="1">Uncharacterized protein</fullName>
    </submittedName>
</protein>
<feature type="non-terminal residue" evidence="1">
    <location>
        <position position="132"/>
    </location>
</feature>
<sequence length="132" mass="15064">KRGNFDLTAKESLEPKKVFSFKIRSNSVKQRKGVKLCEKYEAYFTRPGEFPIAHIHCGHKQGRERSAGITCWNSGRRGSPNRITDFANAKTERKKKYRGEKFTGFFACPPRPVPRSMALSALDGDSRGERLR</sequence>
<proteinExistence type="predicted"/>
<dbReference type="AlphaFoldDB" id="A0ABD0KB66"/>
<reference evidence="1 2" key="1">
    <citation type="journal article" date="2023" name="Sci. Data">
        <title>Genome assembly of the Korean intertidal mud-creeper Batillaria attramentaria.</title>
        <authorList>
            <person name="Patra A.K."/>
            <person name="Ho P.T."/>
            <person name="Jun S."/>
            <person name="Lee S.J."/>
            <person name="Kim Y."/>
            <person name="Won Y.J."/>
        </authorList>
    </citation>
    <scope>NUCLEOTIDE SEQUENCE [LARGE SCALE GENOMIC DNA]</scope>
    <source>
        <strain evidence="1">Wonlab-2016</strain>
    </source>
</reference>
<organism evidence="1 2">
    <name type="scientific">Batillaria attramentaria</name>
    <dbReference type="NCBI Taxonomy" id="370345"/>
    <lineage>
        <taxon>Eukaryota</taxon>
        <taxon>Metazoa</taxon>
        <taxon>Spiralia</taxon>
        <taxon>Lophotrochozoa</taxon>
        <taxon>Mollusca</taxon>
        <taxon>Gastropoda</taxon>
        <taxon>Caenogastropoda</taxon>
        <taxon>Sorbeoconcha</taxon>
        <taxon>Cerithioidea</taxon>
        <taxon>Batillariidae</taxon>
        <taxon>Batillaria</taxon>
    </lineage>
</organism>
<accession>A0ABD0KB66</accession>
<keyword evidence="2" id="KW-1185">Reference proteome</keyword>
<dbReference type="Proteomes" id="UP001519460">
    <property type="component" value="Unassembled WGS sequence"/>
</dbReference>
<feature type="non-terminal residue" evidence="1">
    <location>
        <position position="1"/>
    </location>
</feature>
<dbReference type="EMBL" id="JACVVK020000212">
    <property type="protein sequence ID" value="KAK7484312.1"/>
    <property type="molecule type" value="Genomic_DNA"/>
</dbReference>